<dbReference type="SUPFAM" id="SSF48208">
    <property type="entry name" value="Six-hairpin glycosidases"/>
    <property type="match status" value="1"/>
</dbReference>
<dbReference type="InterPro" id="IPR012341">
    <property type="entry name" value="6hp_glycosidase-like_sf"/>
</dbReference>
<keyword evidence="7" id="KW-0119">Carbohydrate metabolism</keyword>
<proteinExistence type="inferred from homology"/>
<dbReference type="Pfam" id="PF01270">
    <property type="entry name" value="Glyco_hydro_8"/>
    <property type="match status" value="2"/>
</dbReference>
<organism evidence="9 10">
    <name type="scientific">Granulicella cerasi</name>
    <dbReference type="NCBI Taxonomy" id="741063"/>
    <lineage>
        <taxon>Bacteria</taxon>
        <taxon>Pseudomonadati</taxon>
        <taxon>Acidobacteriota</taxon>
        <taxon>Terriglobia</taxon>
        <taxon>Terriglobales</taxon>
        <taxon>Acidobacteriaceae</taxon>
        <taxon>Granulicella</taxon>
    </lineage>
</organism>
<dbReference type="GO" id="GO:0016787">
    <property type="term" value="F:hydrolase activity"/>
    <property type="evidence" value="ECO:0007669"/>
    <property type="project" value="UniProtKB-KW"/>
</dbReference>
<feature type="signal peptide" evidence="8">
    <location>
        <begin position="1"/>
        <end position="27"/>
    </location>
</feature>
<keyword evidence="4 9" id="KW-0378">Hydrolase</keyword>
<keyword evidence="5" id="KW-0136">Cellulose degradation</keyword>
<evidence type="ECO:0000256" key="6">
    <source>
        <dbReference type="ARBA" id="ARBA00023295"/>
    </source>
</evidence>
<keyword evidence="7" id="KW-0624">Polysaccharide degradation</keyword>
<keyword evidence="10" id="KW-1185">Reference proteome</keyword>
<comment type="catalytic activity">
    <reaction evidence="1">
        <text>Endohydrolysis of (1-&gt;4)-beta-D-glucosidic linkages in cellulose, lichenin and cereal beta-D-glucans.</text>
        <dbReference type="EC" id="3.2.1.4"/>
    </reaction>
</comment>
<evidence type="ECO:0000256" key="5">
    <source>
        <dbReference type="ARBA" id="ARBA00023001"/>
    </source>
</evidence>
<evidence type="ECO:0000256" key="1">
    <source>
        <dbReference type="ARBA" id="ARBA00000966"/>
    </source>
</evidence>
<dbReference type="Gene3D" id="1.50.10.10">
    <property type="match status" value="1"/>
</dbReference>
<evidence type="ECO:0000256" key="3">
    <source>
        <dbReference type="ARBA" id="ARBA00012601"/>
    </source>
</evidence>
<evidence type="ECO:0000313" key="9">
    <source>
        <dbReference type="EMBL" id="MFC6645789.1"/>
    </source>
</evidence>
<evidence type="ECO:0000256" key="7">
    <source>
        <dbReference type="ARBA" id="ARBA00023326"/>
    </source>
</evidence>
<evidence type="ECO:0000256" key="4">
    <source>
        <dbReference type="ARBA" id="ARBA00022801"/>
    </source>
</evidence>
<dbReference type="EMBL" id="JBHSWI010000001">
    <property type="protein sequence ID" value="MFC6645789.1"/>
    <property type="molecule type" value="Genomic_DNA"/>
</dbReference>
<accession>A0ABW1Z9J7</accession>
<sequence>MKQHFTRLTLAALLPLMLTAAAQRVSAQAPTQGAYATGQYRNLLAEAGYSEKQIDARVESTFQQLFHGDKQTQAVYYETGSNANGKLAYITDVAHHDARTEGMSYGMMIAVQMNRKEEFDALWNWANTYMRITDPQNPSMGYFAWSMNTDGTANSTGAAPDGEEYFVMSLYFAAHRWGNGKGIYNYQQQADELLHTMRHHPVVTRTRPFRIHPNDPLFEHRDKNGNVRHDVITAGPMVDEQRAMILFVPEAQRSFTDPSYHLSHFYELWSKWGPKGDRAFWARAAETSRKFFTQATNAKTGLASDYASFDGTPQSTKWNPNSATFSFDAWRTASNWSVDQAWFAANPDAPVLSDRIQGFFASQGMKTFPDHYEVDGKPLSHGHAPGLVATTAVAGLAATNAVQRKAFVQLLWDTPVPSGTDRYYDGMLYMMSMLHVSGRFRIWQPNAAPVHTSSAR</sequence>
<reference evidence="10" key="1">
    <citation type="journal article" date="2019" name="Int. J. Syst. Evol. Microbiol.">
        <title>The Global Catalogue of Microorganisms (GCM) 10K type strain sequencing project: providing services to taxonomists for standard genome sequencing and annotation.</title>
        <authorList>
            <consortium name="The Broad Institute Genomics Platform"/>
            <consortium name="The Broad Institute Genome Sequencing Center for Infectious Disease"/>
            <person name="Wu L."/>
            <person name="Ma J."/>
        </authorList>
    </citation>
    <scope>NUCLEOTIDE SEQUENCE [LARGE SCALE GENOMIC DNA]</scope>
    <source>
        <strain evidence="10">CGMCC 1.16026</strain>
    </source>
</reference>
<evidence type="ECO:0000313" key="10">
    <source>
        <dbReference type="Proteomes" id="UP001596391"/>
    </source>
</evidence>
<dbReference type="EC" id="3.2.1.4" evidence="3"/>
<comment type="caution">
    <text evidence="9">The sequence shown here is derived from an EMBL/GenBank/DDBJ whole genome shotgun (WGS) entry which is preliminary data.</text>
</comment>
<comment type="similarity">
    <text evidence="2">Belongs to the glycosyl hydrolase 8 (cellulase D) family.</text>
</comment>
<dbReference type="Proteomes" id="UP001596391">
    <property type="component" value="Unassembled WGS sequence"/>
</dbReference>
<dbReference type="InterPro" id="IPR002037">
    <property type="entry name" value="Glyco_hydro_8"/>
</dbReference>
<name>A0ABW1Z9J7_9BACT</name>
<gene>
    <name evidence="9" type="ORF">ACFQBQ_09390</name>
</gene>
<evidence type="ECO:0000256" key="2">
    <source>
        <dbReference type="ARBA" id="ARBA00009209"/>
    </source>
</evidence>
<keyword evidence="6" id="KW-0326">Glycosidase</keyword>
<keyword evidence="8" id="KW-0732">Signal</keyword>
<dbReference type="InterPro" id="IPR008928">
    <property type="entry name" value="6-hairpin_glycosidase_sf"/>
</dbReference>
<feature type="chain" id="PRO_5046557592" description="cellulase" evidence="8">
    <location>
        <begin position="28"/>
        <end position="456"/>
    </location>
</feature>
<evidence type="ECO:0000256" key="8">
    <source>
        <dbReference type="SAM" id="SignalP"/>
    </source>
</evidence>
<protein>
    <recommendedName>
        <fullName evidence="3">cellulase</fullName>
        <ecNumber evidence="3">3.2.1.4</ecNumber>
    </recommendedName>
</protein>
<dbReference type="RefSeq" id="WP_263369505.1">
    <property type="nucleotide sequence ID" value="NZ_JAGSYD010000001.1"/>
</dbReference>